<dbReference type="InterPro" id="IPR004291">
    <property type="entry name" value="Transposase_IS66_central"/>
</dbReference>
<dbReference type="PANTHER" id="PTHR33678">
    <property type="entry name" value="BLL1576 PROTEIN"/>
    <property type="match status" value="1"/>
</dbReference>
<dbReference type="KEGG" id="tput:QJT81_12305"/>
<evidence type="ECO:0000259" key="2">
    <source>
        <dbReference type="Pfam" id="PF03050"/>
    </source>
</evidence>
<dbReference type="EMBL" id="CP124756">
    <property type="protein sequence ID" value="WGZ92647.1"/>
    <property type="molecule type" value="Genomic_DNA"/>
</dbReference>
<dbReference type="InterPro" id="IPR039552">
    <property type="entry name" value="IS66_C"/>
</dbReference>
<evidence type="ECO:0000256" key="1">
    <source>
        <dbReference type="SAM" id="Coils"/>
    </source>
</evidence>
<feature type="domain" description="Transposase IS66 central" evidence="2">
    <location>
        <begin position="196"/>
        <end position="478"/>
    </location>
</feature>
<gene>
    <name evidence="4" type="ORF">QJT81_12305</name>
</gene>
<dbReference type="Pfam" id="PF13817">
    <property type="entry name" value="DDE_Tnp_IS66_C"/>
    <property type="match status" value="1"/>
</dbReference>
<protein>
    <submittedName>
        <fullName evidence="4">IS66 family transposase</fullName>
    </submittedName>
</protein>
<dbReference type="InterPro" id="IPR052344">
    <property type="entry name" value="Transposase-related"/>
</dbReference>
<dbReference type="PANTHER" id="PTHR33678:SF1">
    <property type="entry name" value="BLL1576 PROTEIN"/>
    <property type="match status" value="1"/>
</dbReference>
<evidence type="ECO:0000259" key="3">
    <source>
        <dbReference type="Pfam" id="PF13817"/>
    </source>
</evidence>
<reference evidence="4" key="2">
    <citation type="submission" date="2023-04" db="EMBL/GenBank/DDBJ databases">
        <authorList>
            <person name="Beletskiy A.V."/>
            <person name="Mardanov A.V."/>
            <person name="Ravin N.V."/>
        </authorList>
    </citation>
    <scope>NUCLEOTIDE SEQUENCE</scope>
    <source>
        <strain evidence="4">GKL-02</strain>
    </source>
</reference>
<dbReference type="NCBIfam" id="NF033517">
    <property type="entry name" value="transpos_IS66"/>
    <property type="match status" value="1"/>
</dbReference>
<accession>A0AA95H880</accession>
<sequence length="546" mass="61460">MILKPSTPSDTSVPMPPIVAEMLALREENAGLRADNAVLQQAVSELKRQLVWFRQQVFGSKSEKRPVEIPVAQLPLFAPAATPVAAPEGESITVTYQRGKAPKLRPDDCVNDSGLRFTADVPVKVIHLTPPELQGEEADQYEVIGTQVTHRVAQRPASYLILQYERPVIKRKGSASASLSNPPLPSPAPANVLERSVTDVSFLVGMLVDKFQYHLPLYRQHQRLTQAGITLSRTTLTNAVKRAIDLLKPIAEAQLASVLQSKLLAMDETPIKASPAGNGKMKQGYFWPLYGDQDEIVFTFSASRGRQHIEKTLRQQFSGTLLSDGYRAYASYVNANDKITHAQCWVHSRRTFIAAETAEPQAVRQALDTIAALYQHEAQINEKKLDGEAKRTYRLTHSKPLVDQFFEWCQTQLQRTDLIPSNPLTKALGYVIRREHELRVFLEDPDVPMDTNHIERALRPIPMGRKNWLFCWTELGAEHVGIIQSLITTCRLHDINPYVYLMDVLLRVSEHPASQVQDLTPRCWKQRFADKPLRSDLFADVNDGLE</sequence>
<dbReference type="Proteomes" id="UP001301326">
    <property type="component" value="Chromosome"/>
</dbReference>
<feature type="coiled-coil region" evidence="1">
    <location>
        <begin position="22"/>
        <end position="49"/>
    </location>
</feature>
<feature type="domain" description="Transposase IS66 C-terminal" evidence="3">
    <location>
        <begin position="485"/>
        <end position="521"/>
    </location>
</feature>
<organism evidence="4">
    <name type="scientific">Candidatus Thiothrix putei</name>
    <dbReference type="NCBI Taxonomy" id="3080811"/>
    <lineage>
        <taxon>Bacteria</taxon>
        <taxon>Pseudomonadati</taxon>
        <taxon>Pseudomonadota</taxon>
        <taxon>Gammaproteobacteria</taxon>
        <taxon>Thiotrichales</taxon>
        <taxon>Thiotrichaceae</taxon>
        <taxon>Thiothrix</taxon>
    </lineage>
</organism>
<proteinExistence type="predicted"/>
<dbReference type="AlphaFoldDB" id="A0AA95H880"/>
<dbReference type="Pfam" id="PF03050">
    <property type="entry name" value="DDE_Tnp_IS66"/>
    <property type="match status" value="1"/>
</dbReference>
<keyword evidence="1" id="KW-0175">Coiled coil</keyword>
<evidence type="ECO:0000313" key="4">
    <source>
        <dbReference type="EMBL" id="WGZ92647.1"/>
    </source>
</evidence>
<name>A0AA95H880_9GAMM</name>
<reference evidence="4" key="1">
    <citation type="journal article" date="2023" name="Int. J. Mol. Sci.">
        <title>Metagenomics Revealed a New Genus 'Candidatus Thiocaldithrix dubininis' gen. nov., sp. nov. and a New Species 'Candidatus Thiothrix putei' sp. nov. in the Family Thiotrichaceae, Some Members of Which Have Traits of Both Na+- and H+-Motive Energetics.</title>
        <authorList>
            <person name="Ravin N.V."/>
            <person name="Muntyan M.S."/>
            <person name="Smolyakov D.D."/>
            <person name="Rudenko T.S."/>
            <person name="Beletsky A.V."/>
            <person name="Mardanov A.V."/>
            <person name="Grabovich M.Y."/>
        </authorList>
    </citation>
    <scope>NUCLEOTIDE SEQUENCE</scope>
    <source>
        <strain evidence="4">GKL-02</strain>
    </source>
</reference>